<dbReference type="InterPro" id="IPR004276">
    <property type="entry name" value="GlycoTrans_28_N"/>
</dbReference>
<dbReference type="Pfam" id="PF02893">
    <property type="entry name" value="GRAM"/>
    <property type="match status" value="1"/>
</dbReference>
<dbReference type="GO" id="GO:0016125">
    <property type="term" value="P:sterol metabolic process"/>
    <property type="evidence" value="ECO:0007669"/>
    <property type="project" value="TreeGrafter"/>
</dbReference>
<evidence type="ECO:0000256" key="9">
    <source>
        <dbReference type="SAM" id="MobiDB-lite"/>
    </source>
</evidence>
<sequence>MASERASDLIGSRASRQRPSFTRNASLTIPERLRTGPDVDQDVTAPKTRRGQLLNQSFISMIANVGTNPSFVSKVHADREPLLKTNSVSSDDEDTQESKLDTIISVEHAPGSSKDHGGSLPFLSSRSRRHAHLNLVDEHMSTSQILPSKSVPTVHGPLELAHDATQQSQYTNEPGASASSPVPVLQEMVPSGTGGKLAGLRERIAAIFGFDKPENVLAGVTAEMSSSTSTDDATTFTISTAQRKHSFRADSAASASEWLKQIQKVIFRSHNESDSVKICLPVDNLLDVEESPVLDFATTLRLKIIDNDETYALDEYFFSFYSQGIPALRVLRSLVTDSAATKDLAAISASHHSLDAVKAAPVQNRNSCLEPEHAVPQETYNSNLTNHPDNSSGVDSDASDSPRSDDPASMEASRILDRSDMFRRPTLQHERRDKALKLPKSTTHKMTPEIPSDHAIASPIRRQAFDTKYTSSRPGTAESGLIKESSSSSTLQGLIKAGAYPLQKASGIAGLIRNHSRQVGSLLASESRGYYERVSGMWAGKRMHYDDTEGPLTELNASDNEEGDRSGKYGDRFRMHFSLPPSEKLHATYFGYLQGTVLIYGKLYIGEKRLCFRSLIPGMRTKMILPLKDIENVDKETGFRFGYSGLCLVVRGHEELFLEFSRPDTRDDCAVTLLRALQTRRALDETGVLTPKEQSAASMAKAEYDSLIALQKASPTEAIPQAVQTLPPNSQEPSPILFDDMAASIVSFKPTEPQRITCLTIGSRGDVQPCIALCKGLMLEGHSVKIATHVEFGPWIRSHGINFEPVAGEPAEIMRLCVENDMFTVSFFREALAKFTGWIDELLESAWKACQDSDILIESPSAMAGIHIAEALQIPYFRAFTMPWTRTRAYPHAFTVPNQKMGGNYNSFSYVMFDNLFWAPISGQVNRWRRNSLGLPSITLDRMGANKAPFLYNFSPHVVAPPLDFNHWIHITGYWFLDEGGDFSPPADLSDFIRQARVDSKKLVYIGFGSIVVEDPAALTRTIIAAVLKADVRCILSKGWSERLGATESRGVEVPLPASIHQIRSAPHDWLFKQVDAAVHHGGAGTTGASLRAGIPTVIKPFFGDQFFFGSRVEDLGVGTCLKKVNTTVLARAIWLATNSERMIVKARTLGQKIRSVGVYPFPSIASHADKVQEDGVATAIQAIYRDLEYARSLIKPRDMAGQAQAQASEESWTLVEDDSDFGIAGRSGTTLELSSLRRSGKSSENEESD</sequence>
<evidence type="ECO:0000256" key="3">
    <source>
        <dbReference type="ARBA" id="ARBA00006962"/>
    </source>
</evidence>
<dbReference type="Proteomes" id="UP000327013">
    <property type="component" value="Unassembled WGS sequence"/>
</dbReference>
<dbReference type="GO" id="GO:0005737">
    <property type="term" value="C:cytoplasm"/>
    <property type="evidence" value="ECO:0007669"/>
    <property type="project" value="UniProtKB-SubCell"/>
</dbReference>
<evidence type="ECO:0000256" key="4">
    <source>
        <dbReference type="ARBA" id="ARBA00012650"/>
    </source>
</evidence>
<evidence type="ECO:0000256" key="8">
    <source>
        <dbReference type="ARBA" id="ARBA00023136"/>
    </source>
</evidence>
<dbReference type="AlphaFoldDB" id="A0A5N6KTL0"/>
<dbReference type="Gene3D" id="2.30.29.30">
    <property type="entry name" value="Pleckstrin-homology domain (PH domain)/Phosphotyrosine-binding domain (PTB)"/>
    <property type="match status" value="2"/>
</dbReference>
<reference evidence="11 12" key="1">
    <citation type="submission" date="2019-06" db="EMBL/GenBank/DDBJ databases">
        <title>A chromosomal-level reference genome of Carpinus fangiana (Coryloideae, Betulaceae).</title>
        <authorList>
            <person name="Yang X."/>
            <person name="Wang Z."/>
            <person name="Zhang L."/>
            <person name="Hao G."/>
            <person name="Liu J."/>
            <person name="Yang Y."/>
        </authorList>
    </citation>
    <scope>NUCLEOTIDE SEQUENCE [LARGE SCALE GENOMIC DNA]</scope>
    <source>
        <strain evidence="11">Cfa_2016G</strain>
        <tissue evidence="11">Leaf</tissue>
    </source>
</reference>
<keyword evidence="6" id="KW-0328">Glycosyltransferase</keyword>
<evidence type="ECO:0000313" key="11">
    <source>
        <dbReference type="EMBL" id="KAB8345829.1"/>
    </source>
</evidence>
<evidence type="ECO:0000256" key="2">
    <source>
        <dbReference type="ARBA" id="ARBA00004496"/>
    </source>
</evidence>
<comment type="caution">
    <text evidence="11">The sequence shown here is derived from an EMBL/GenBank/DDBJ whole genome shotgun (WGS) entry which is preliminary data.</text>
</comment>
<dbReference type="InterPro" id="IPR010610">
    <property type="entry name" value="EryCIII-like_C"/>
</dbReference>
<keyword evidence="7" id="KW-0808">Transferase</keyword>
<evidence type="ECO:0000259" key="10">
    <source>
        <dbReference type="SMART" id="SM00568"/>
    </source>
</evidence>
<comment type="similarity">
    <text evidence="3">Belongs to the glycosyltransferase 28 family.</text>
</comment>
<dbReference type="InterPro" id="IPR002213">
    <property type="entry name" value="UDP_glucos_trans"/>
</dbReference>
<dbReference type="Gene3D" id="3.40.50.2000">
    <property type="entry name" value="Glycogen Phosphorylase B"/>
    <property type="match status" value="2"/>
</dbReference>
<dbReference type="CDD" id="cd03784">
    <property type="entry name" value="GT1_Gtf-like"/>
    <property type="match status" value="1"/>
</dbReference>
<dbReference type="SUPFAM" id="SSF50729">
    <property type="entry name" value="PH domain-like"/>
    <property type="match status" value="1"/>
</dbReference>
<dbReference type="InterPro" id="IPR004182">
    <property type="entry name" value="GRAM"/>
</dbReference>
<dbReference type="SUPFAM" id="SSF53756">
    <property type="entry name" value="UDP-Glycosyltransferase/glycogen phosphorylase"/>
    <property type="match status" value="1"/>
</dbReference>
<dbReference type="Pfam" id="PF03033">
    <property type="entry name" value="Glyco_transf_28"/>
    <property type="match status" value="1"/>
</dbReference>
<dbReference type="GO" id="GO:0016906">
    <property type="term" value="F:sterol 3-beta-glucosyltransferase activity"/>
    <property type="evidence" value="ECO:0007669"/>
    <property type="project" value="UniProtKB-EC"/>
</dbReference>
<feature type="region of interest" description="Disordered" evidence="9">
    <location>
        <begin position="379"/>
        <end position="459"/>
    </location>
</feature>
<evidence type="ECO:0000256" key="1">
    <source>
        <dbReference type="ARBA" id="ARBA00004170"/>
    </source>
</evidence>
<dbReference type="PANTHER" id="PTHR48050:SF25">
    <property type="entry name" value="STEROL 3-BETA-GLUCOSYLTRANSFERASE"/>
    <property type="match status" value="1"/>
</dbReference>
<evidence type="ECO:0000256" key="6">
    <source>
        <dbReference type="ARBA" id="ARBA00022676"/>
    </source>
</evidence>
<feature type="compositionally biased region" description="Polar residues" evidence="9">
    <location>
        <begin position="17"/>
        <end position="27"/>
    </location>
</feature>
<dbReference type="OrthoDB" id="541972at2759"/>
<comment type="subcellular location">
    <subcellularLocation>
        <location evidence="2">Cytoplasm</location>
    </subcellularLocation>
    <subcellularLocation>
        <location evidence="1">Membrane</location>
        <topology evidence="1">Peripheral membrane protein</topology>
    </subcellularLocation>
</comment>
<keyword evidence="12" id="KW-1185">Reference proteome</keyword>
<dbReference type="PANTHER" id="PTHR48050">
    <property type="entry name" value="STEROL 3-BETA-GLUCOSYLTRANSFERASE"/>
    <property type="match status" value="1"/>
</dbReference>
<dbReference type="GO" id="GO:0005975">
    <property type="term" value="P:carbohydrate metabolic process"/>
    <property type="evidence" value="ECO:0007669"/>
    <property type="project" value="InterPro"/>
</dbReference>
<name>A0A5N6KTL0_9ROSI</name>
<dbReference type="CDD" id="cd13216">
    <property type="entry name" value="PH-GRAM2_AGT26"/>
    <property type="match status" value="1"/>
</dbReference>
<evidence type="ECO:0000256" key="5">
    <source>
        <dbReference type="ARBA" id="ARBA00022490"/>
    </source>
</evidence>
<dbReference type="EC" id="2.4.1.173" evidence="4"/>
<dbReference type="FunFam" id="3.40.50.2000:FF:000009">
    <property type="entry name" value="Sterol 3-beta-glucosyltransferase UGT80A2"/>
    <property type="match status" value="1"/>
</dbReference>
<proteinExistence type="inferred from homology"/>
<keyword evidence="8" id="KW-0472">Membrane</keyword>
<feature type="compositionally biased region" description="Polar residues" evidence="9">
    <location>
        <begin position="379"/>
        <end position="394"/>
    </location>
</feature>
<feature type="region of interest" description="Disordered" evidence="9">
    <location>
        <begin position="468"/>
        <end position="487"/>
    </location>
</feature>
<dbReference type="Pfam" id="PF06722">
    <property type="entry name" value="EryCIII-like_C"/>
    <property type="match status" value="1"/>
</dbReference>
<protein>
    <recommendedName>
        <fullName evidence="4">sterol 3beta-glucosyltransferase</fullName>
        <ecNumber evidence="4">2.4.1.173</ecNumber>
    </recommendedName>
</protein>
<accession>A0A5N6KTL0</accession>
<keyword evidence="5" id="KW-0963">Cytoplasm</keyword>
<feature type="region of interest" description="Disordered" evidence="9">
    <location>
        <begin position="1"/>
        <end position="47"/>
    </location>
</feature>
<dbReference type="FunFam" id="3.40.50.2000:FF:000029">
    <property type="entry name" value="Sterol 3-beta-glucosyltransferase"/>
    <property type="match status" value="1"/>
</dbReference>
<dbReference type="GO" id="GO:0016020">
    <property type="term" value="C:membrane"/>
    <property type="evidence" value="ECO:0007669"/>
    <property type="project" value="UniProtKB-SubCell"/>
</dbReference>
<evidence type="ECO:0000313" key="12">
    <source>
        <dbReference type="Proteomes" id="UP000327013"/>
    </source>
</evidence>
<dbReference type="InterPro" id="IPR048065">
    <property type="entry name" value="ATG26_PH_GRAM2"/>
</dbReference>
<dbReference type="FunFam" id="2.30.29.30:FF:000303">
    <property type="entry name" value="Sterol 3-beta-glucosyltransferase"/>
    <property type="match status" value="1"/>
</dbReference>
<dbReference type="InterPro" id="IPR011993">
    <property type="entry name" value="PH-like_dom_sf"/>
</dbReference>
<dbReference type="EMBL" id="VIBQ01000013">
    <property type="protein sequence ID" value="KAB8345829.1"/>
    <property type="molecule type" value="Genomic_DNA"/>
</dbReference>
<organism evidence="11 12">
    <name type="scientific">Carpinus fangiana</name>
    <dbReference type="NCBI Taxonomy" id="176857"/>
    <lineage>
        <taxon>Eukaryota</taxon>
        <taxon>Viridiplantae</taxon>
        <taxon>Streptophyta</taxon>
        <taxon>Embryophyta</taxon>
        <taxon>Tracheophyta</taxon>
        <taxon>Spermatophyta</taxon>
        <taxon>Magnoliopsida</taxon>
        <taxon>eudicotyledons</taxon>
        <taxon>Gunneridae</taxon>
        <taxon>Pentapetalae</taxon>
        <taxon>rosids</taxon>
        <taxon>fabids</taxon>
        <taxon>Fagales</taxon>
        <taxon>Betulaceae</taxon>
        <taxon>Carpinus</taxon>
    </lineage>
</organism>
<feature type="compositionally biased region" description="Basic and acidic residues" evidence="9">
    <location>
        <begin position="414"/>
        <end position="436"/>
    </location>
</feature>
<gene>
    <name evidence="11" type="ORF">FH972_022884</name>
</gene>
<evidence type="ECO:0000256" key="7">
    <source>
        <dbReference type="ARBA" id="ARBA00022679"/>
    </source>
</evidence>
<dbReference type="SMART" id="SM00568">
    <property type="entry name" value="GRAM"/>
    <property type="match status" value="1"/>
</dbReference>
<dbReference type="InterPro" id="IPR050426">
    <property type="entry name" value="Glycosyltransferase_28"/>
</dbReference>
<feature type="domain" description="GRAM" evidence="10">
    <location>
        <begin position="571"/>
        <end position="637"/>
    </location>
</feature>